<comment type="caution">
    <text evidence="1">The sequence shown here is derived from an EMBL/GenBank/DDBJ whole genome shotgun (WGS) entry which is preliminary data.</text>
</comment>
<proteinExistence type="predicted"/>
<organism evidence="1 2">
    <name type="scientific">Dryococelus australis</name>
    <dbReference type="NCBI Taxonomy" id="614101"/>
    <lineage>
        <taxon>Eukaryota</taxon>
        <taxon>Metazoa</taxon>
        <taxon>Ecdysozoa</taxon>
        <taxon>Arthropoda</taxon>
        <taxon>Hexapoda</taxon>
        <taxon>Insecta</taxon>
        <taxon>Pterygota</taxon>
        <taxon>Neoptera</taxon>
        <taxon>Polyneoptera</taxon>
        <taxon>Phasmatodea</taxon>
        <taxon>Verophasmatodea</taxon>
        <taxon>Anareolatae</taxon>
        <taxon>Phasmatidae</taxon>
        <taxon>Eurycanthinae</taxon>
        <taxon>Dryococelus</taxon>
    </lineage>
</organism>
<evidence type="ECO:0000313" key="1">
    <source>
        <dbReference type="EMBL" id="KAJ8894652.1"/>
    </source>
</evidence>
<reference evidence="1 2" key="1">
    <citation type="submission" date="2023-02" db="EMBL/GenBank/DDBJ databases">
        <title>LHISI_Scaffold_Assembly.</title>
        <authorList>
            <person name="Stuart O.P."/>
            <person name="Cleave R."/>
            <person name="Magrath M.J.L."/>
            <person name="Mikheyev A.S."/>
        </authorList>
    </citation>
    <scope>NUCLEOTIDE SEQUENCE [LARGE SCALE GENOMIC DNA]</scope>
    <source>
        <strain evidence="1">Daus_M_001</strain>
        <tissue evidence="1">Leg muscle</tissue>
    </source>
</reference>
<sequence>MHELFVQEYHINVPYKAYWLVFKTFSVHFGFPWSDTCNLCDSMEQKMNAADTQEESQNFTSKESRCILCCKNKYTLRAKQGSIHLLSFDYMHNLPLPHITGWQLWYNIFGVHNLGDDSAKL</sequence>
<evidence type="ECO:0000313" key="2">
    <source>
        <dbReference type="Proteomes" id="UP001159363"/>
    </source>
</evidence>
<dbReference type="Proteomes" id="UP001159363">
    <property type="component" value="Chromosome 2"/>
</dbReference>
<name>A0ABQ9IDV1_9NEOP</name>
<gene>
    <name evidence="1" type="ORF">PR048_007316</name>
</gene>
<protein>
    <submittedName>
        <fullName evidence="1">Uncharacterized protein</fullName>
    </submittedName>
</protein>
<keyword evidence="2" id="KW-1185">Reference proteome</keyword>
<accession>A0ABQ9IDV1</accession>
<dbReference type="EMBL" id="JARBHB010000002">
    <property type="protein sequence ID" value="KAJ8894652.1"/>
    <property type="molecule type" value="Genomic_DNA"/>
</dbReference>